<keyword evidence="4" id="KW-1185">Reference proteome</keyword>
<feature type="region of interest" description="Disordered" evidence="1">
    <location>
        <begin position="1"/>
        <end position="60"/>
    </location>
</feature>
<dbReference type="InterPro" id="IPR027417">
    <property type="entry name" value="P-loop_NTPase"/>
</dbReference>
<dbReference type="CDD" id="cd19481">
    <property type="entry name" value="RecA-like_protease"/>
    <property type="match status" value="1"/>
</dbReference>
<dbReference type="Pfam" id="PF00004">
    <property type="entry name" value="AAA"/>
    <property type="match status" value="1"/>
</dbReference>
<dbReference type="SMART" id="SM00382">
    <property type="entry name" value="AAA"/>
    <property type="match status" value="1"/>
</dbReference>
<name>S7ZXR9_PENO1</name>
<accession>S7ZXR9</accession>
<evidence type="ECO:0000313" key="3">
    <source>
        <dbReference type="EMBL" id="EPS33581.1"/>
    </source>
</evidence>
<evidence type="ECO:0000256" key="1">
    <source>
        <dbReference type="SAM" id="MobiDB-lite"/>
    </source>
</evidence>
<dbReference type="GO" id="GO:0005524">
    <property type="term" value="F:ATP binding"/>
    <property type="evidence" value="ECO:0007669"/>
    <property type="project" value="InterPro"/>
</dbReference>
<evidence type="ECO:0000313" key="4">
    <source>
        <dbReference type="Proteomes" id="UP000019376"/>
    </source>
</evidence>
<dbReference type="HOGENOM" id="CLU_004471_6_3_1"/>
<dbReference type="eggNOG" id="KOG0742">
    <property type="taxonomic scope" value="Eukaryota"/>
</dbReference>
<feature type="compositionally biased region" description="Pro residues" evidence="1">
    <location>
        <begin position="14"/>
        <end position="29"/>
    </location>
</feature>
<dbReference type="Gene3D" id="3.40.50.300">
    <property type="entry name" value="P-loop containing nucleotide triphosphate hydrolases"/>
    <property type="match status" value="1"/>
</dbReference>
<dbReference type="AlphaFoldDB" id="S7ZXR9"/>
<sequence>MSQPQSRPDGKRSAPPPPPPPPPSPPGPRAPAIDKCDTVSNVKRESPGSPLEDQSRTKETSNQFICNDVIMFSWAGDRPEATDFDFPRDDKKGAVTLRQIVTHYAGVAQSRRIAAERLYMILGRLRCLNYAIIRYNDGLVCQSQSFHQYWRRHTLSLLSGFGFRPSEDPEAIEVIGLTELIDAVEDIYSTATQAARELIRNGQMSFDGLGELFRPDVAVKCTSVPGCGPCVYRVTDSFYEERRSLFGSQRVFNVTMEVVVLVGNHFSVAAFSESFTAWNGAHCRSLADFPYRPVAHSEMEMFNARGQKAVQFGLGGAKYLAYAASSFYVHPSRPRDRSQGMSQATDSSLSHLGGRVMIDMARGSLLGHYPCQGVEEATLSIIQLAGRYRQWLSKRSRVDSLEVEELILWDSVPSEFTVFCWPALVGFSFSIKAWGHVLVEGLAPISFQDNAFDHLVLKQERKDLIRAVVRHGTTFQATDVIGGKQGGQIFLLHGPPGVGKTLTAEAIAEVLHRPLYYVTMGELGVTPEDLERRLSDVLELCAEWDALAVLDEADVFLETRSTSDLIRNAMVCVMLRILEYHPGILFLTTNRVRMIDPAFESRITVALRYQALDQEARMQIWRDQVGRLGVESHGDINFERLAEAPLNGRQIKNAARLALSLAADKDSQLTERLLLDTVDVISLGHRNILADDTWDARK</sequence>
<dbReference type="Proteomes" id="UP000019376">
    <property type="component" value="Unassembled WGS sequence"/>
</dbReference>
<dbReference type="STRING" id="933388.S7ZXR9"/>
<feature type="compositionally biased region" description="Basic and acidic residues" evidence="1">
    <location>
        <begin position="32"/>
        <end position="46"/>
    </location>
</feature>
<dbReference type="InterPro" id="IPR003959">
    <property type="entry name" value="ATPase_AAA_core"/>
</dbReference>
<dbReference type="GO" id="GO:0016887">
    <property type="term" value="F:ATP hydrolysis activity"/>
    <property type="evidence" value="ECO:0007669"/>
    <property type="project" value="InterPro"/>
</dbReference>
<dbReference type="PhylomeDB" id="S7ZXR9"/>
<dbReference type="PANTHER" id="PTHR46411">
    <property type="entry name" value="FAMILY ATPASE, PUTATIVE-RELATED"/>
    <property type="match status" value="1"/>
</dbReference>
<organism evidence="3 4">
    <name type="scientific">Penicillium oxalicum (strain 114-2 / CGMCC 5302)</name>
    <name type="common">Penicillium decumbens</name>
    <dbReference type="NCBI Taxonomy" id="933388"/>
    <lineage>
        <taxon>Eukaryota</taxon>
        <taxon>Fungi</taxon>
        <taxon>Dikarya</taxon>
        <taxon>Ascomycota</taxon>
        <taxon>Pezizomycotina</taxon>
        <taxon>Eurotiomycetes</taxon>
        <taxon>Eurotiomycetidae</taxon>
        <taxon>Eurotiales</taxon>
        <taxon>Aspergillaceae</taxon>
        <taxon>Penicillium</taxon>
    </lineage>
</organism>
<dbReference type="InterPro" id="IPR003593">
    <property type="entry name" value="AAA+_ATPase"/>
</dbReference>
<dbReference type="OrthoDB" id="10042665at2759"/>
<dbReference type="PANTHER" id="PTHR46411:SF3">
    <property type="entry name" value="AAA+ ATPASE DOMAIN-CONTAINING PROTEIN"/>
    <property type="match status" value="1"/>
</dbReference>
<dbReference type="SUPFAM" id="SSF52540">
    <property type="entry name" value="P-loop containing nucleoside triphosphate hydrolases"/>
    <property type="match status" value="1"/>
</dbReference>
<reference evidence="3 4" key="1">
    <citation type="journal article" date="2013" name="PLoS ONE">
        <title>Genomic and secretomic analyses reveal unique features of the lignocellulolytic enzyme system of Penicillium decumbens.</title>
        <authorList>
            <person name="Liu G."/>
            <person name="Zhang L."/>
            <person name="Wei X."/>
            <person name="Zou G."/>
            <person name="Qin Y."/>
            <person name="Ma L."/>
            <person name="Li J."/>
            <person name="Zheng H."/>
            <person name="Wang S."/>
            <person name="Wang C."/>
            <person name="Xun L."/>
            <person name="Zhao G.-P."/>
            <person name="Zhou Z."/>
            <person name="Qu Y."/>
        </authorList>
    </citation>
    <scope>NUCLEOTIDE SEQUENCE [LARGE SCALE GENOMIC DNA]</scope>
    <source>
        <strain evidence="4">114-2 / CGMCC 5302</strain>
    </source>
</reference>
<gene>
    <name evidence="3" type="ORF">PDE_08543</name>
</gene>
<evidence type="ECO:0000259" key="2">
    <source>
        <dbReference type="SMART" id="SM00382"/>
    </source>
</evidence>
<feature type="domain" description="AAA+ ATPase" evidence="2">
    <location>
        <begin position="486"/>
        <end position="599"/>
    </location>
</feature>
<protein>
    <recommendedName>
        <fullName evidence="2">AAA+ ATPase domain-containing protein</fullName>
    </recommendedName>
</protein>
<proteinExistence type="predicted"/>
<dbReference type="EMBL" id="KB644415">
    <property type="protein sequence ID" value="EPS33581.1"/>
    <property type="molecule type" value="Genomic_DNA"/>
</dbReference>